<reference evidence="5 6" key="1">
    <citation type="submission" date="2019-11" db="EMBL/GenBank/DDBJ databases">
        <title>Identification of a novel strain.</title>
        <authorList>
            <person name="Xu Q."/>
            <person name="Wang G."/>
        </authorList>
    </citation>
    <scope>NUCLEOTIDE SEQUENCE [LARGE SCALE GENOMIC DNA]</scope>
    <source>
        <strain evidence="6">xq</strain>
    </source>
</reference>
<proteinExistence type="predicted"/>
<evidence type="ECO:0000259" key="4">
    <source>
        <dbReference type="Pfam" id="PF00155"/>
    </source>
</evidence>
<dbReference type="AlphaFoldDB" id="A0A6I3KIY6"/>
<dbReference type="Gene3D" id="3.40.640.10">
    <property type="entry name" value="Type I PLP-dependent aspartate aminotransferase-like (Major domain)"/>
    <property type="match status" value="1"/>
</dbReference>
<dbReference type="Gene3D" id="3.90.1150.10">
    <property type="entry name" value="Aspartate Aminotransferase, domain 1"/>
    <property type="match status" value="1"/>
</dbReference>
<dbReference type="Proteomes" id="UP000440694">
    <property type="component" value="Unassembled WGS sequence"/>
</dbReference>
<dbReference type="EMBL" id="WMBQ01000001">
    <property type="protein sequence ID" value="MTD95014.1"/>
    <property type="molecule type" value="Genomic_DNA"/>
</dbReference>
<evidence type="ECO:0000313" key="6">
    <source>
        <dbReference type="Proteomes" id="UP000440694"/>
    </source>
</evidence>
<dbReference type="InterPro" id="IPR004839">
    <property type="entry name" value="Aminotransferase_I/II_large"/>
</dbReference>
<dbReference type="Pfam" id="PF00155">
    <property type="entry name" value="Aminotran_1_2"/>
    <property type="match status" value="1"/>
</dbReference>
<dbReference type="SUPFAM" id="SSF53383">
    <property type="entry name" value="PLP-dependent transferases"/>
    <property type="match status" value="1"/>
</dbReference>
<organism evidence="5 6">
    <name type="scientific">Hyphomicrobium album</name>
    <dbReference type="NCBI Taxonomy" id="2665159"/>
    <lineage>
        <taxon>Bacteria</taxon>
        <taxon>Pseudomonadati</taxon>
        <taxon>Pseudomonadota</taxon>
        <taxon>Alphaproteobacteria</taxon>
        <taxon>Hyphomicrobiales</taxon>
        <taxon>Hyphomicrobiaceae</taxon>
        <taxon>Hyphomicrobium</taxon>
    </lineage>
</organism>
<dbReference type="PANTHER" id="PTHR42832">
    <property type="entry name" value="AMINO ACID AMINOTRANSFERASE"/>
    <property type="match status" value="1"/>
</dbReference>
<dbReference type="GO" id="GO:0008483">
    <property type="term" value="F:transaminase activity"/>
    <property type="evidence" value="ECO:0007669"/>
    <property type="project" value="UniProtKB-KW"/>
</dbReference>
<dbReference type="CDD" id="cd00609">
    <property type="entry name" value="AAT_like"/>
    <property type="match status" value="1"/>
</dbReference>
<accession>A0A6I3KIY6</accession>
<dbReference type="InterPro" id="IPR015424">
    <property type="entry name" value="PyrdxlP-dep_Trfase"/>
</dbReference>
<comment type="caution">
    <text evidence="5">The sequence shown here is derived from an EMBL/GenBank/DDBJ whole genome shotgun (WGS) entry which is preliminary data.</text>
</comment>
<dbReference type="GO" id="GO:0030170">
    <property type="term" value="F:pyridoxal phosphate binding"/>
    <property type="evidence" value="ECO:0007669"/>
    <property type="project" value="InterPro"/>
</dbReference>
<gene>
    <name evidence="5" type="ORF">GIW81_11795</name>
</gene>
<keyword evidence="6" id="KW-1185">Reference proteome</keyword>
<evidence type="ECO:0000313" key="5">
    <source>
        <dbReference type="EMBL" id="MTD95014.1"/>
    </source>
</evidence>
<dbReference type="InterPro" id="IPR015422">
    <property type="entry name" value="PyrdxlP-dep_Trfase_small"/>
</dbReference>
<protein>
    <submittedName>
        <fullName evidence="5">Aminotransferase class I/II-fold pyridoxal phosphate-dependent enzyme</fullName>
    </submittedName>
</protein>
<comment type="cofactor">
    <cofactor evidence="1">
        <name>pyridoxal 5'-phosphate</name>
        <dbReference type="ChEBI" id="CHEBI:597326"/>
    </cofactor>
</comment>
<name>A0A6I3KIY6_9HYPH</name>
<dbReference type="InterPro" id="IPR015421">
    <property type="entry name" value="PyrdxlP-dep_Trfase_major"/>
</dbReference>
<sequence>MSSHVGTTSSGLAALTSGAVLSPFTQLRKLLGATPAGHAEAIDLTIGEPREPMPPFVVDRLVEAASSYANYPPIRGTTELREAISGWAARRYGSAAAPDPEREVLPINGSREGLFLAALPAAGRKQVRGQPAILMCNPYYSAYIGGALAANAEPVYLNATAATGHLPDLEELAQDRPLLERTVALYLCSPANPQGAVASAAYIARALELARTYDFLLFFDECYSEIYSAAPPPGALQVAATTPDRFANLVVFNSLSKRSNLPGLRSGFCAGDPGFIETFAELRNMVAPQMPGPTQHASAAVWADETHVEANRAAYRQKYEVCDFVLGNKYGYRRPAGGFFLWLDVSNFGGAAQATVTLWQRAGVKVLPGAFLAQVGRDGTNPGANYLRLALVRDAATVGEALERLVVVFA</sequence>
<dbReference type="PANTHER" id="PTHR42832:SF3">
    <property type="entry name" value="L-GLUTAMINE--4-(METHYLSULFANYL)-2-OXOBUTANOATE AMINOTRANSFERASE"/>
    <property type="match status" value="1"/>
</dbReference>
<dbReference type="InterPro" id="IPR050881">
    <property type="entry name" value="LL-DAP_aminotransferase"/>
</dbReference>
<evidence type="ECO:0000256" key="3">
    <source>
        <dbReference type="ARBA" id="ARBA00022679"/>
    </source>
</evidence>
<keyword evidence="3 5" id="KW-0808">Transferase</keyword>
<dbReference type="RefSeq" id="WP_154739366.1">
    <property type="nucleotide sequence ID" value="NZ_WMBQ01000001.1"/>
</dbReference>
<evidence type="ECO:0000256" key="1">
    <source>
        <dbReference type="ARBA" id="ARBA00001933"/>
    </source>
</evidence>
<keyword evidence="2 5" id="KW-0032">Aminotransferase</keyword>
<feature type="domain" description="Aminotransferase class I/classII large" evidence="4">
    <location>
        <begin position="41"/>
        <end position="405"/>
    </location>
</feature>
<evidence type="ECO:0000256" key="2">
    <source>
        <dbReference type="ARBA" id="ARBA00022576"/>
    </source>
</evidence>